<dbReference type="GO" id="GO:0005829">
    <property type="term" value="C:cytosol"/>
    <property type="evidence" value="ECO:0007669"/>
    <property type="project" value="TreeGrafter"/>
</dbReference>
<protein>
    <submittedName>
        <fullName evidence="2">Pilus assembly protein CpaE</fullName>
    </submittedName>
</protein>
<accession>A0A4Q8ARD8</accession>
<dbReference type="SUPFAM" id="SSF52540">
    <property type="entry name" value="P-loop containing nucleoside triphosphate hydrolases"/>
    <property type="match status" value="1"/>
</dbReference>
<dbReference type="OrthoDB" id="3448281at2"/>
<dbReference type="Gene3D" id="3.40.50.300">
    <property type="entry name" value="P-loop containing nucleotide triphosphate hydrolases"/>
    <property type="match status" value="1"/>
</dbReference>
<comment type="caution">
    <text evidence="2">The sequence shown here is derived from an EMBL/GenBank/DDBJ whole genome shotgun (WGS) entry which is preliminary data.</text>
</comment>
<keyword evidence="3" id="KW-1185">Reference proteome</keyword>
<dbReference type="GO" id="GO:0005524">
    <property type="term" value="F:ATP binding"/>
    <property type="evidence" value="ECO:0007669"/>
    <property type="project" value="TreeGrafter"/>
</dbReference>
<dbReference type="RefSeq" id="WP_130506830.1">
    <property type="nucleotide sequence ID" value="NZ_SHLC01000001.1"/>
</dbReference>
<organism evidence="2 3">
    <name type="scientific">Microterricola gilva</name>
    <dbReference type="NCBI Taxonomy" id="393267"/>
    <lineage>
        <taxon>Bacteria</taxon>
        <taxon>Bacillati</taxon>
        <taxon>Actinomycetota</taxon>
        <taxon>Actinomycetes</taxon>
        <taxon>Micrococcales</taxon>
        <taxon>Microbacteriaceae</taxon>
        <taxon>Microterricola</taxon>
    </lineage>
</organism>
<gene>
    <name evidence="2" type="ORF">EV379_3031</name>
</gene>
<reference evidence="2 3" key="1">
    <citation type="submission" date="2019-02" db="EMBL/GenBank/DDBJ databases">
        <title>Sequencing the genomes of 1000 actinobacteria strains.</title>
        <authorList>
            <person name="Klenk H.-P."/>
        </authorList>
    </citation>
    <scope>NUCLEOTIDE SEQUENCE [LARGE SCALE GENOMIC DNA]</scope>
    <source>
        <strain evidence="2 3">DSM 18319</strain>
    </source>
</reference>
<dbReference type="Proteomes" id="UP000291483">
    <property type="component" value="Unassembled WGS sequence"/>
</dbReference>
<dbReference type="AlphaFoldDB" id="A0A4Q8ARD8"/>
<evidence type="ECO:0000313" key="3">
    <source>
        <dbReference type="Proteomes" id="UP000291483"/>
    </source>
</evidence>
<dbReference type="GO" id="GO:0051782">
    <property type="term" value="P:negative regulation of cell division"/>
    <property type="evidence" value="ECO:0007669"/>
    <property type="project" value="TreeGrafter"/>
</dbReference>
<evidence type="ECO:0000313" key="2">
    <source>
        <dbReference type="EMBL" id="RZU66665.1"/>
    </source>
</evidence>
<dbReference type="Pfam" id="PF13614">
    <property type="entry name" value="AAA_31"/>
    <property type="match status" value="1"/>
</dbReference>
<sequence>MSRVIVVGRSREYDARMQALLGEDIATVMGAYLSFGAQIALDQLAGDDAEVALLGPFLSYEDASELVTALLRRFPDLGLVLVHENHAEIEEWVSELPFHSVLSPTADDETVLELLGEMRAWLIEAGDVDGEAPAYGAIPTQADAEPRLAVVTEESGLAELDEIDELDDVQEAAPIGDVQRLAEITTVSSEHGEDGRVIAVVSPKGGLGKTTVATNLAVGLARVAPLSVVVVDADVQFGDVATALALSPDHTLPDMVAGLAPRDTMVLKTFLTVHPAGFYVVCGSDDPAAGDRVSGEQVGHLVRQLAGIFRFVIVDTAPGLGEHALSVLDNASDAIVLCSMSVPSVRGLRQELATLAALDILPGQRHVVLNFADRVSGLTAKDVEATIGVPVDVAIPRSNAVALSTNRGVPLLGEGSRDPAAKALNQIVVRFDSAAAKKRGRAHRRVVVA</sequence>
<feature type="domain" description="AAA" evidence="1">
    <location>
        <begin position="196"/>
        <end position="356"/>
    </location>
</feature>
<dbReference type="GO" id="GO:0009898">
    <property type="term" value="C:cytoplasmic side of plasma membrane"/>
    <property type="evidence" value="ECO:0007669"/>
    <property type="project" value="TreeGrafter"/>
</dbReference>
<dbReference type="GO" id="GO:0016887">
    <property type="term" value="F:ATP hydrolysis activity"/>
    <property type="evidence" value="ECO:0007669"/>
    <property type="project" value="TreeGrafter"/>
</dbReference>
<dbReference type="PANTHER" id="PTHR43384:SF13">
    <property type="entry name" value="SLR0110 PROTEIN"/>
    <property type="match status" value="1"/>
</dbReference>
<dbReference type="InterPro" id="IPR025669">
    <property type="entry name" value="AAA_dom"/>
</dbReference>
<dbReference type="InterPro" id="IPR050625">
    <property type="entry name" value="ParA/MinD_ATPase"/>
</dbReference>
<dbReference type="InterPro" id="IPR027417">
    <property type="entry name" value="P-loop_NTPase"/>
</dbReference>
<name>A0A4Q8ARD8_9MICO</name>
<evidence type="ECO:0000259" key="1">
    <source>
        <dbReference type="Pfam" id="PF13614"/>
    </source>
</evidence>
<proteinExistence type="predicted"/>
<dbReference type="PANTHER" id="PTHR43384">
    <property type="entry name" value="SEPTUM SITE-DETERMINING PROTEIN MIND HOMOLOG, CHLOROPLASTIC-RELATED"/>
    <property type="match status" value="1"/>
</dbReference>
<dbReference type="EMBL" id="SHLC01000001">
    <property type="protein sequence ID" value="RZU66665.1"/>
    <property type="molecule type" value="Genomic_DNA"/>
</dbReference>